<keyword evidence="4" id="KW-0804">Transcription</keyword>
<dbReference type="Proteomes" id="UP000530928">
    <property type="component" value="Unassembled WGS sequence"/>
</dbReference>
<dbReference type="Pfam" id="PF03704">
    <property type="entry name" value="BTAD"/>
    <property type="match status" value="1"/>
</dbReference>
<dbReference type="SMART" id="SM00028">
    <property type="entry name" value="TPR"/>
    <property type="match status" value="4"/>
</dbReference>
<organism evidence="7 8">
    <name type="scientific">Nonomuraea soli</name>
    <dbReference type="NCBI Taxonomy" id="1032476"/>
    <lineage>
        <taxon>Bacteria</taxon>
        <taxon>Bacillati</taxon>
        <taxon>Actinomycetota</taxon>
        <taxon>Actinomycetes</taxon>
        <taxon>Streptosporangiales</taxon>
        <taxon>Streptosporangiaceae</taxon>
        <taxon>Nonomuraea</taxon>
    </lineage>
</organism>
<evidence type="ECO:0000256" key="3">
    <source>
        <dbReference type="ARBA" id="ARBA00023125"/>
    </source>
</evidence>
<dbReference type="GO" id="GO:0000160">
    <property type="term" value="P:phosphorelay signal transduction system"/>
    <property type="evidence" value="ECO:0007669"/>
    <property type="project" value="InterPro"/>
</dbReference>
<evidence type="ECO:0000259" key="6">
    <source>
        <dbReference type="PROSITE" id="PS51755"/>
    </source>
</evidence>
<accession>A0A7W0CGB1</accession>
<protein>
    <submittedName>
        <fullName evidence="7">DNA-binding SARP family transcriptional activator</fullName>
    </submittedName>
</protein>
<keyword evidence="8" id="KW-1185">Reference proteome</keyword>
<evidence type="ECO:0000313" key="8">
    <source>
        <dbReference type="Proteomes" id="UP000530928"/>
    </source>
</evidence>
<comment type="similarity">
    <text evidence="1">Belongs to the AfsR/DnrI/RedD regulatory family.</text>
</comment>
<dbReference type="AlphaFoldDB" id="A0A7W0CGB1"/>
<feature type="DNA-binding region" description="OmpR/PhoB-type" evidence="5">
    <location>
        <begin position="1"/>
        <end position="92"/>
    </location>
</feature>
<dbReference type="GO" id="GO:0006355">
    <property type="term" value="P:regulation of DNA-templated transcription"/>
    <property type="evidence" value="ECO:0007669"/>
    <property type="project" value="InterPro"/>
</dbReference>
<dbReference type="InterPro" id="IPR051677">
    <property type="entry name" value="AfsR-DnrI-RedD_regulator"/>
</dbReference>
<proteinExistence type="inferred from homology"/>
<dbReference type="InterPro" id="IPR019734">
    <property type="entry name" value="TPR_rpt"/>
</dbReference>
<dbReference type="Gene3D" id="1.25.40.10">
    <property type="entry name" value="Tetratricopeptide repeat domain"/>
    <property type="match status" value="2"/>
</dbReference>
<dbReference type="RefSeq" id="WP_181609466.1">
    <property type="nucleotide sequence ID" value="NZ_BAABAM010000006.1"/>
</dbReference>
<dbReference type="GO" id="GO:0043531">
    <property type="term" value="F:ADP binding"/>
    <property type="evidence" value="ECO:0007669"/>
    <property type="project" value="InterPro"/>
</dbReference>
<evidence type="ECO:0000256" key="1">
    <source>
        <dbReference type="ARBA" id="ARBA00005820"/>
    </source>
</evidence>
<keyword evidence="3 5" id="KW-0238">DNA-binding</keyword>
<dbReference type="Pfam" id="PF13424">
    <property type="entry name" value="TPR_12"/>
    <property type="match status" value="1"/>
</dbReference>
<reference evidence="7 8" key="1">
    <citation type="submission" date="2020-07" db="EMBL/GenBank/DDBJ databases">
        <title>Genomic Encyclopedia of Type Strains, Phase IV (KMG-IV): sequencing the most valuable type-strain genomes for metagenomic binning, comparative biology and taxonomic classification.</title>
        <authorList>
            <person name="Goeker M."/>
        </authorList>
    </citation>
    <scope>NUCLEOTIDE SEQUENCE [LARGE SCALE GENOMIC DNA]</scope>
    <source>
        <strain evidence="7 8">DSM 45533</strain>
    </source>
</reference>
<dbReference type="InterPro" id="IPR001867">
    <property type="entry name" value="OmpR/PhoB-type_DNA-bd"/>
</dbReference>
<dbReference type="InterPro" id="IPR036388">
    <property type="entry name" value="WH-like_DNA-bd_sf"/>
</dbReference>
<gene>
    <name evidence="7" type="ORF">HNR30_002009</name>
</gene>
<dbReference type="SMART" id="SM00862">
    <property type="entry name" value="Trans_reg_C"/>
    <property type="match status" value="1"/>
</dbReference>
<dbReference type="Gene3D" id="1.10.10.10">
    <property type="entry name" value="Winged helix-like DNA-binding domain superfamily/Winged helix DNA-binding domain"/>
    <property type="match status" value="1"/>
</dbReference>
<dbReference type="Pfam" id="PF13401">
    <property type="entry name" value="AAA_22"/>
    <property type="match status" value="1"/>
</dbReference>
<dbReference type="SMART" id="SM01043">
    <property type="entry name" value="BTAD"/>
    <property type="match status" value="1"/>
</dbReference>
<dbReference type="Gene3D" id="3.40.50.300">
    <property type="entry name" value="P-loop containing nucleotide triphosphate hydrolases"/>
    <property type="match status" value="1"/>
</dbReference>
<name>A0A7W0CGB1_9ACTN</name>
<sequence>MRFKVLGPLVVDHDGQELRVGGSLQRVVLALLLLDANRTVPLERLIEATWGEDPPSTARNQIQIRVSQLRRMLGDHDQTLLLTRAPGYQMRVEPGTLDLADFDALVARAQEEEPARAAVTLRSALELWRGPALSDVDSELIRRVVHDLDERRTLAHERCVDLELGLGHHQQLVAELRRLVQEHPLRERPHGQLMLALYRSGRHAEALEVYRAFRQMLLDNLGLEPSDDLRRLEHAILNQEPALGNRAEPVAPRQLPPMISRLAGRQAELDRLQLLLRPESCGDALPIAALTGRAGVGKTELALHAAHRMAAAYPHGQLYVDLRGGELQPADVLSRFLRALGVASAPTTIEERSALFRSTVADRHVLLVLDNAGSFEQIWPLLPGGAPGGVLITSRDRLVGLPDRQVVRLDLLDHAAAVDLLAQDIGAERTLQDPAALDTLAEQCGGLPLALRIAGARLAVRPSWRVQTLVDLLSDTTTMLDVLSYGEHAVRAGLQVSYEALSPDAQALFRAIGLMDFPQVTCWLAELLLDRPADVARAALTELADASLLRDQGGRYGMHDLVRAHAAELARDEDPRLVARVCGFLFALAQRAHEFHGGGSHGLLRDEPVASGRIDALLGAHPLAVLDDERAALRSAVRRAAAHGLHELAWKLALALATMQEIHGYFEDWRSCTEIALEACLAAGDLRGEAAMRYSLSTLLTFEQEYGAAAESMEAALALFGRAGETHGRGLALGNLAQVDVFRGQPERALERYEEALPLLKDAGDRPAEAYALVNMAAASMSGGEVAEAGHMLERALEIFRAEGVVRGEAQALDRLARLELRRDRPAEAAEHFQAAAELIRSIGDRVGEVYVMQGLADAWRRLGRAKAAERTLRAALDLAAGVGDRLIAGRIRLSLGLLLDDVAQLELARAVFTEIDALHWRAKAEEALARLGS</sequence>
<evidence type="ECO:0000256" key="4">
    <source>
        <dbReference type="ARBA" id="ARBA00023163"/>
    </source>
</evidence>
<dbReference type="PANTHER" id="PTHR35807">
    <property type="entry name" value="TRANSCRIPTIONAL REGULATOR REDD-RELATED"/>
    <property type="match status" value="1"/>
</dbReference>
<dbReference type="GO" id="GO:0003677">
    <property type="term" value="F:DNA binding"/>
    <property type="evidence" value="ECO:0007669"/>
    <property type="project" value="UniProtKB-UniRule"/>
</dbReference>
<dbReference type="SUPFAM" id="SSF48452">
    <property type="entry name" value="TPR-like"/>
    <property type="match status" value="3"/>
</dbReference>
<dbReference type="InterPro" id="IPR027417">
    <property type="entry name" value="P-loop_NTPase"/>
</dbReference>
<evidence type="ECO:0000256" key="2">
    <source>
        <dbReference type="ARBA" id="ARBA00023015"/>
    </source>
</evidence>
<dbReference type="PROSITE" id="PS51755">
    <property type="entry name" value="OMPR_PHOB"/>
    <property type="match status" value="1"/>
</dbReference>
<dbReference type="InterPro" id="IPR016032">
    <property type="entry name" value="Sig_transdc_resp-reg_C-effctor"/>
</dbReference>
<dbReference type="SUPFAM" id="SSF52540">
    <property type="entry name" value="P-loop containing nucleoside triphosphate hydrolases"/>
    <property type="match status" value="1"/>
</dbReference>
<dbReference type="SUPFAM" id="SSF46894">
    <property type="entry name" value="C-terminal effector domain of the bipartite response regulators"/>
    <property type="match status" value="1"/>
</dbReference>
<dbReference type="CDD" id="cd15831">
    <property type="entry name" value="BTAD"/>
    <property type="match status" value="1"/>
</dbReference>
<dbReference type="InterPro" id="IPR011990">
    <property type="entry name" value="TPR-like_helical_dom_sf"/>
</dbReference>
<feature type="domain" description="OmpR/PhoB-type" evidence="6">
    <location>
        <begin position="1"/>
        <end position="92"/>
    </location>
</feature>
<keyword evidence="2" id="KW-0805">Transcription regulation</keyword>
<dbReference type="InterPro" id="IPR049945">
    <property type="entry name" value="AAA_22"/>
</dbReference>
<dbReference type="Pfam" id="PF00486">
    <property type="entry name" value="Trans_reg_C"/>
    <property type="match status" value="1"/>
</dbReference>
<dbReference type="EMBL" id="JACDUR010000002">
    <property type="protein sequence ID" value="MBA2890668.1"/>
    <property type="molecule type" value="Genomic_DNA"/>
</dbReference>
<dbReference type="InterPro" id="IPR005158">
    <property type="entry name" value="BTAD"/>
</dbReference>
<evidence type="ECO:0000313" key="7">
    <source>
        <dbReference type="EMBL" id="MBA2890668.1"/>
    </source>
</evidence>
<evidence type="ECO:0000256" key="5">
    <source>
        <dbReference type="PROSITE-ProRule" id="PRU01091"/>
    </source>
</evidence>
<comment type="caution">
    <text evidence="7">The sequence shown here is derived from an EMBL/GenBank/DDBJ whole genome shotgun (WGS) entry which is preliminary data.</text>
</comment>
<dbReference type="PANTHER" id="PTHR35807:SF1">
    <property type="entry name" value="TRANSCRIPTIONAL REGULATOR REDD"/>
    <property type="match status" value="1"/>
</dbReference>
<dbReference type="PRINTS" id="PR00364">
    <property type="entry name" value="DISEASERSIST"/>
</dbReference>